<dbReference type="PROSITE" id="PS51715">
    <property type="entry name" value="G_GB1_RHD3"/>
    <property type="match status" value="1"/>
</dbReference>
<evidence type="ECO:0000256" key="5">
    <source>
        <dbReference type="SAM" id="Coils"/>
    </source>
</evidence>
<dbReference type="AlphaFoldDB" id="A0A9N9RP44"/>
<keyword evidence="5" id="KW-0175">Coiled coil</keyword>
<feature type="coiled-coil region" evidence="5">
    <location>
        <begin position="432"/>
        <end position="508"/>
    </location>
</feature>
<dbReference type="GO" id="GO:0005525">
    <property type="term" value="F:GTP binding"/>
    <property type="evidence" value="ECO:0007669"/>
    <property type="project" value="UniProtKB-KW"/>
</dbReference>
<dbReference type="InterPro" id="IPR027417">
    <property type="entry name" value="P-loop_NTPase"/>
</dbReference>
<dbReference type="Proteomes" id="UP001153620">
    <property type="component" value="Chromosome 2"/>
</dbReference>
<name>A0A9N9RP44_9DIPT</name>
<dbReference type="Pfam" id="PF02263">
    <property type="entry name" value="GBP"/>
    <property type="match status" value="1"/>
</dbReference>
<dbReference type="Gene3D" id="1.20.58.420">
    <property type="entry name" value="AHSP"/>
    <property type="match status" value="1"/>
</dbReference>
<dbReference type="PANTHER" id="PTHR10751">
    <property type="entry name" value="GUANYLATE BINDING PROTEIN"/>
    <property type="match status" value="1"/>
</dbReference>
<gene>
    <name evidence="7" type="ORF">CHIRRI_LOCUS5010</name>
</gene>
<dbReference type="EMBL" id="OU895878">
    <property type="protein sequence ID" value="CAG9802095.1"/>
    <property type="molecule type" value="Genomic_DNA"/>
</dbReference>
<evidence type="ECO:0000313" key="8">
    <source>
        <dbReference type="Proteomes" id="UP001153620"/>
    </source>
</evidence>
<reference evidence="7" key="2">
    <citation type="submission" date="2022-10" db="EMBL/GenBank/DDBJ databases">
        <authorList>
            <consortium name="ENA_rothamsted_submissions"/>
            <consortium name="culmorum"/>
            <person name="King R."/>
        </authorList>
    </citation>
    <scope>NUCLEOTIDE SEQUENCE</scope>
</reference>
<keyword evidence="2" id="KW-0378">Hydrolase</keyword>
<dbReference type="OrthoDB" id="7788754at2759"/>
<dbReference type="SUPFAM" id="SSF48340">
    <property type="entry name" value="Interferon-induced guanylate-binding protein 1 (GBP1), C-terminal domain"/>
    <property type="match status" value="1"/>
</dbReference>
<dbReference type="InterPro" id="IPR036543">
    <property type="entry name" value="Guanylate-bd_C_sf"/>
</dbReference>
<dbReference type="GO" id="GO:0003924">
    <property type="term" value="F:GTPase activity"/>
    <property type="evidence" value="ECO:0007669"/>
    <property type="project" value="InterPro"/>
</dbReference>
<dbReference type="SUPFAM" id="SSF52540">
    <property type="entry name" value="P-loop containing nucleoside triphosphate hydrolases"/>
    <property type="match status" value="1"/>
</dbReference>
<evidence type="ECO:0000256" key="1">
    <source>
        <dbReference type="ARBA" id="ARBA00022741"/>
    </source>
</evidence>
<organism evidence="7 8">
    <name type="scientific">Chironomus riparius</name>
    <dbReference type="NCBI Taxonomy" id="315576"/>
    <lineage>
        <taxon>Eukaryota</taxon>
        <taxon>Metazoa</taxon>
        <taxon>Ecdysozoa</taxon>
        <taxon>Arthropoda</taxon>
        <taxon>Hexapoda</taxon>
        <taxon>Insecta</taxon>
        <taxon>Pterygota</taxon>
        <taxon>Neoptera</taxon>
        <taxon>Endopterygota</taxon>
        <taxon>Diptera</taxon>
        <taxon>Nematocera</taxon>
        <taxon>Chironomoidea</taxon>
        <taxon>Chironomidae</taxon>
        <taxon>Chironominae</taxon>
        <taxon>Chironomus</taxon>
    </lineage>
</organism>
<dbReference type="InterPro" id="IPR015894">
    <property type="entry name" value="Guanylate-bd_N"/>
</dbReference>
<dbReference type="Gene3D" id="3.40.50.300">
    <property type="entry name" value="P-loop containing nucleotide triphosphate hydrolases"/>
    <property type="match status" value="1"/>
</dbReference>
<reference evidence="7" key="1">
    <citation type="submission" date="2022-01" db="EMBL/GenBank/DDBJ databases">
        <authorList>
            <person name="King R."/>
        </authorList>
    </citation>
    <scope>NUCLEOTIDE SEQUENCE</scope>
</reference>
<accession>A0A9N9RP44</accession>
<evidence type="ECO:0000313" key="7">
    <source>
        <dbReference type="EMBL" id="CAG9802095.1"/>
    </source>
</evidence>
<comment type="similarity">
    <text evidence="4">Belongs to the TRAFAC class dynamin-like GTPase superfamily. GB1/RHD3 GTPase family.</text>
</comment>
<evidence type="ECO:0000259" key="6">
    <source>
        <dbReference type="PROSITE" id="PS51715"/>
    </source>
</evidence>
<feature type="domain" description="GB1/RHD3-type G" evidence="6">
    <location>
        <begin position="40"/>
        <end position="305"/>
    </location>
</feature>
<keyword evidence="1" id="KW-0547">Nucleotide-binding</keyword>
<evidence type="ECO:0000256" key="3">
    <source>
        <dbReference type="ARBA" id="ARBA00023134"/>
    </source>
</evidence>
<evidence type="ECO:0000256" key="2">
    <source>
        <dbReference type="ARBA" id="ARBA00022801"/>
    </source>
</evidence>
<dbReference type="InterPro" id="IPR030386">
    <property type="entry name" value="G_GB1_RHD3_dom"/>
</dbReference>
<keyword evidence="3" id="KW-0342">GTP-binding</keyword>
<evidence type="ECO:0000256" key="4">
    <source>
        <dbReference type="PROSITE-ProRule" id="PRU01052"/>
    </source>
</evidence>
<protein>
    <recommendedName>
        <fullName evidence="6">GB1/RHD3-type G domain-containing protein</fullName>
    </recommendedName>
</protein>
<sequence length="542" mass="63032">MSCDHPHGKPVTVMKFSETGEVIVDNEEIDRIFNNPEIEDRKIVILSLIGAFRGGKSFLLNYCLRFLYANYSSINKPKEGMPYFFHKNENWMGSCDEPLKGFSWRSGIDRDTIGIILWNDVFLHTLDYSGEKLAIVIMDTQGLFDNNSSPTENSRIFALSNLISSVQVLNLANRIQEDQLQHLQFATEYTQFTVIDSIEANEKPFQNLMFLVRDWNNVEDYEFGKDGGMKYFQEEVLVIDSQREELNSVRESITNSFDQFACCLLPHPGKVVAGSKNYDGRWSAMDEEFKDELQSLIECLLLPQNLIVKKINSMDVNVREMRQYIQNYFRLFQSNEDPGVSSIYELTVESFMNNLIRMCIDEYKLAVYTNRDLIGEEHLKTVHDNCKKKTLDEYDEMKKMGNAKHEQKFRNNLAEKIDKIYSEHKDQSDSNLRKFEEEMGEQQKLFEKEMQQRKEVEEELELAESMLRNLKEMIPEDKNQKEELKRQIEIAEKRIKAAKAVIIKLNKKAGRNSKFRAFLFTVIGSGIAIGLKVKPIKACLIM</sequence>
<dbReference type="CDD" id="cd01851">
    <property type="entry name" value="GBP"/>
    <property type="match status" value="1"/>
</dbReference>
<keyword evidence="8" id="KW-1185">Reference proteome</keyword>
<proteinExistence type="inferred from homology"/>